<dbReference type="AlphaFoldDB" id="A0A939PFJ2"/>
<reference evidence="1" key="1">
    <citation type="submission" date="2021-03" db="EMBL/GenBank/DDBJ databases">
        <authorList>
            <person name="Kanchanasin P."/>
            <person name="Saeng-In P."/>
            <person name="Phongsopitanun W."/>
            <person name="Yuki M."/>
            <person name="Kudo T."/>
            <person name="Ohkuma M."/>
            <person name="Tanasupawat S."/>
        </authorList>
    </citation>
    <scope>NUCLEOTIDE SEQUENCE</scope>
    <source>
        <strain evidence="1">GKU 128</strain>
    </source>
</reference>
<name>A0A939PFJ2_9ACTN</name>
<comment type="caution">
    <text evidence="1">The sequence shown here is derived from an EMBL/GenBank/DDBJ whole genome shotgun (WGS) entry which is preliminary data.</text>
</comment>
<protein>
    <submittedName>
        <fullName evidence="1">Uncharacterized protein</fullName>
    </submittedName>
</protein>
<dbReference type="Proteomes" id="UP000669179">
    <property type="component" value="Unassembled WGS sequence"/>
</dbReference>
<proteinExistence type="predicted"/>
<accession>A0A939PFJ2</accession>
<dbReference type="EMBL" id="JAGEOJ010000013">
    <property type="protein sequence ID" value="MBO2451363.1"/>
    <property type="molecule type" value="Genomic_DNA"/>
</dbReference>
<sequence>MSVSIYYTAIRAQSLTEAEQATIAALIANHDPDRFADSGESFCVYDNPQPGEVFAGSTALPLSEEAAEALFHWTDLLSAIRRALPDAEWNVHVEDQDLPWDEGQQAYTME</sequence>
<organism evidence="1 2">
    <name type="scientific">Actinomadura barringtoniae</name>
    <dbReference type="NCBI Taxonomy" id="1427535"/>
    <lineage>
        <taxon>Bacteria</taxon>
        <taxon>Bacillati</taxon>
        <taxon>Actinomycetota</taxon>
        <taxon>Actinomycetes</taxon>
        <taxon>Streptosporangiales</taxon>
        <taxon>Thermomonosporaceae</taxon>
        <taxon>Actinomadura</taxon>
    </lineage>
</organism>
<evidence type="ECO:0000313" key="2">
    <source>
        <dbReference type="Proteomes" id="UP000669179"/>
    </source>
</evidence>
<keyword evidence="2" id="KW-1185">Reference proteome</keyword>
<gene>
    <name evidence="1" type="ORF">J4573_30030</name>
</gene>
<evidence type="ECO:0000313" key="1">
    <source>
        <dbReference type="EMBL" id="MBO2451363.1"/>
    </source>
</evidence>
<dbReference type="RefSeq" id="WP_208259579.1">
    <property type="nucleotide sequence ID" value="NZ_JAGEOJ010000013.1"/>
</dbReference>